<evidence type="ECO:0000313" key="1">
    <source>
        <dbReference type="EMBL" id="TFK66248.1"/>
    </source>
</evidence>
<evidence type="ECO:0000313" key="2">
    <source>
        <dbReference type="Proteomes" id="UP000308600"/>
    </source>
</evidence>
<protein>
    <submittedName>
        <fullName evidence="1">Uncharacterized protein</fullName>
    </submittedName>
</protein>
<sequence length="55" mass="5960">MQFKHIIVVFTSLLPLLVVASPIPAPNPEAVAAIRAEPVDVAAREPEPVCRYGCY</sequence>
<gene>
    <name evidence="1" type="ORF">BDN72DRAFT_844595</name>
</gene>
<reference evidence="1 2" key="1">
    <citation type="journal article" date="2019" name="Nat. Ecol. Evol.">
        <title>Megaphylogeny resolves global patterns of mushroom evolution.</title>
        <authorList>
            <person name="Varga T."/>
            <person name="Krizsan K."/>
            <person name="Foldi C."/>
            <person name="Dima B."/>
            <person name="Sanchez-Garcia M."/>
            <person name="Sanchez-Ramirez S."/>
            <person name="Szollosi G.J."/>
            <person name="Szarkandi J.G."/>
            <person name="Papp V."/>
            <person name="Albert L."/>
            <person name="Andreopoulos W."/>
            <person name="Angelini C."/>
            <person name="Antonin V."/>
            <person name="Barry K.W."/>
            <person name="Bougher N.L."/>
            <person name="Buchanan P."/>
            <person name="Buyck B."/>
            <person name="Bense V."/>
            <person name="Catcheside P."/>
            <person name="Chovatia M."/>
            <person name="Cooper J."/>
            <person name="Damon W."/>
            <person name="Desjardin D."/>
            <person name="Finy P."/>
            <person name="Geml J."/>
            <person name="Haridas S."/>
            <person name="Hughes K."/>
            <person name="Justo A."/>
            <person name="Karasinski D."/>
            <person name="Kautmanova I."/>
            <person name="Kiss B."/>
            <person name="Kocsube S."/>
            <person name="Kotiranta H."/>
            <person name="LaButti K.M."/>
            <person name="Lechner B.E."/>
            <person name="Liimatainen K."/>
            <person name="Lipzen A."/>
            <person name="Lukacs Z."/>
            <person name="Mihaltcheva S."/>
            <person name="Morgado L.N."/>
            <person name="Niskanen T."/>
            <person name="Noordeloos M.E."/>
            <person name="Ohm R.A."/>
            <person name="Ortiz-Santana B."/>
            <person name="Ovrebo C."/>
            <person name="Racz N."/>
            <person name="Riley R."/>
            <person name="Savchenko A."/>
            <person name="Shiryaev A."/>
            <person name="Soop K."/>
            <person name="Spirin V."/>
            <person name="Szebenyi C."/>
            <person name="Tomsovsky M."/>
            <person name="Tulloss R.E."/>
            <person name="Uehling J."/>
            <person name="Grigoriev I.V."/>
            <person name="Vagvolgyi C."/>
            <person name="Papp T."/>
            <person name="Martin F.M."/>
            <person name="Miettinen O."/>
            <person name="Hibbett D.S."/>
            <person name="Nagy L.G."/>
        </authorList>
    </citation>
    <scope>NUCLEOTIDE SEQUENCE [LARGE SCALE GENOMIC DNA]</scope>
    <source>
        <strain evidence="1 2">NL-1719</strain>
    </source>
</reference>
<dbReference type="Proteomes" id="UP000308600">
    <property type="component" value="Unassembled WGS sequence"/>
</dbReference>
<keyword evidence="2" id="KW-1185">Reference proteome</keyword>
<dbReference type="EMBL" id="ML208411">
    <property type="protein sequence ID" value="TFK66248.1"/>
    <property type="molecule type" value="Genomic_DNA"/>
</dbReference>
<organism evidence="1 2">
    <name type="scientific">Pluteus cervinus</name>
    <dbReference type="NCBI Taxonomy" id="181527"/>
    <lineage>
        <taxon>Eukaryota</taxon>
        <taxon>Fungi</taxon>
        <taxon>Dikarya</taxon>
        <taxon>Basidiomycota</taxon>
        <taxon>Agaricomycotina</taxon>
        <taxon>Agaricomycetes</taxon>
        <taxon>Agaricomycetidae</taxon>
        <taxon>Agaricales</taxon>
        <taxon>Pluteineae</taxon>
        <taxon>Pluteaceae</taxon>
        <taxon>Pluteus</taxon>
    </lineage>
</organism>
<accession>A0ACD3AK50</accession>
<proteinExistence type="predicted"/>
<name>A0ACD3AK50_9AGAR</name>